<evidence type="ECO:0000313" key="2">
    <source>
        <dbReference type="Proteomes" id="UP000640489"/>
    </source>
</evidence>
<gene>
    <name evidence="1" type="ORF">ISU07_10245</name>
</gene>
<proteinExistence type="predicted"/>
<protein>
    <submittedName>
        <fullName evidence="1">Uncharacterized protein</fullName>
    </submittedName>
</protein>
<evidence type="ECO:0000313" key="1">
    <source>
        <dbReference type="EMBL" id="MBF4763507.1"/>
    </source>
</evidence>
<dbReference type="EMBL" id="JADKPN010000005">
    <property type="protein sequence ID" value="MBF4763507.1"/>
    <property type="molecule type" value="Genomic_DNA"/>
</dbReference>
<reference evidence="1" key="1">
    <citation type="submission" date="2020-11" db="EMBL/GenBank/DDBJ databases">
        <title>Nocardioides sp. nov., isolated from Soil of Cynanchum wilfordii Hemsley rhizosphere.</title>
        <authorList>
            <person name="Lee J.-S."/>
            <person name="Suh M.K."/>
            <person name="Kim J.-S."/>
        </authorList>
    </citation>
    <scope>NUCLEOTIDE SEQUENCE</scope>
    <source>
        <strain evidence="1">KCTC 19275</strain>
    </source>
</reference>
<sequence length="102" mass="11338">METRRTIWRRDRLFVQAVITDDGDLVFEGQDLNGWLGYAEYEYWVTAPAALVPRVVSALGGSPGDDVLDLLAVHAEEIVHRGESTWLRSLGIEPGISTHSTD</sequence>
<dbReference type="AlphaFoldDB" id="A0A930VF89"/>
<dbReference type="RefSeq" id="WP_194706701.1">
    <property type="nucleotide sequence ID" value="NZ_JADKPN010000005.1"/>
</dbReference>
<accession>A0A930VF89</accession>
<name>A0A930VF89_9ACTN</name>
<organism evidence="1 2">
    <name type="scientific">Nocardioides islandensis</name>
    <dbReference type="NCBI Taxonomy" id="433663"/>
    <lineage>
        <taxon>Bacteria</taxon>
        <taxon>Bacillati</taxon>
        <taxon>Actinomycetota</taxon>
        <taxon>Actinomycetes</taxon>
        <taxon>Propionibacteriales</taxon>
        <taxon>Nocardioidaceae</taxon>
        <taxon>Nocardioides</taxon>
    </lineage>
</organism>
<comment type="caution">
    <text evidence="1">The sequence shown here is derived from an EMBL/GenBank/DDBJ whole genome shotgun (WGS) entry which is preliminary data.</text>
</comment>
<keyword evidence="2" id="KW-1185">Reference proteome</keyword>
<dbReference type="Proteomes" id="UP000640489">
    <property type="component" value="Unassembled WGS sequence"/>
</dbReference>